<accession>A0A2N9AH41</accession>
<protein>
    <recommendedName>
        <fullName evidence="1">Glycosyltransferase 2-like domain-containing protein</fullName>
    </recommendedName>
</protein>
<dbReference type="CDD" id="cd00761">
    <property type="entry name" value="Glyco_tranf_GTA_type"/>
    <property type="match status" value="1"/>
</dbReference>
<dbReference type="InterPro" id="IPR001173">
    <property type="entry name" value="Glyco_trans_2-like"/>
</dbReference>
<feature type="domain" description="Glycosyltransferase 2-like" evidence="1">
    <location>
        <begin position="21"/>
        <end position="60"/>
    </location>
</feature>
<dbReference type="InterPro" id="IPR050834">
    <property type="entry name" value="Glycosyltransf_2"/>
</dbReference>
<dbReference type="SUPFAM" id="SSF53448">
    <property type="entry name" value="Nucleotide-diphospho-sugar transferases"/>
    <property type="match status" value="1"/>
</dbReference>
<dbReference type="PANTHER" id="PTHR43685">
    <property type="entry name" value="GLYCOSYLTRANSFERASE"/>
    <property type="match status" value="1"/>
</dbReference>
<dbReference type="Proteomes" id="UP000233769">
    <property type="component" value="Chromosome tk0001"/>
</dbReference>
<organism evidence="2 3">
    <name type="scientific">Methylorubrum extorquens</name>
    <name type="common">Methylobacterium dichloromethanicum</name>
    <name type="synonym">Methylobacterium extorquens</name>
    <dbReference type="NCBI Taxonomy" id="408"/>
    <lineage>
        <taxon>Bacteria</taxon>
        <taxon>Pseudomonadati</taxon>
        <taxon>Pseudomonadota</taxon>
        <taxon>Alphaproteobacteria</taxon>
        <taxon>Hyphomicrobiales</taxon>
        <taxon>Methylobacteriaceae</taxon>
        <taxon>Methylorubrum</taxon>
    </lineage>
</organism>
<dbReference type="AlphaFoldDB" id="A0A2N9AH41"/>
<dbReference type="InterPro" id="IPR029044">
    <property type="entry name" value="Nucleotide-diphossugar_trans"/>
</dbReference>
<reference evidence="3" key="1">
    <citation type="submission" date="2017-10" db="EMBL/GenBank/DDBJ databases">
        <authorList>
            <person name="Regsiter A."/>
            <person name="William W."/>
        </authorList>
    </citation>
    <scope>NUCLEOTIDE SEQUENCE [LARGE SCALE GENOMIC DNA]</scope>
</reference>
<gene>
    <name evidence="2" type="ORF">TK0001_0073</name>
</gene>
<evidence type="ECO:0000313" key="3">
    <source>
        <dbReference type="Proteomes" id="UP000233769"/>
    </source>
</evidence>
<dbReference type="Pfam" id="PF00535">
    <property type="entry name" value="Glycos_transf_2"/>
    <property type="match status" value="1"/>
</dbReference>
<evidence type="ECO:0000259" key="1">
    <source>
        <dbReference type="Pfam" id="PF00535"/>
    </source>
</evidence>
<dbReference type="PANTHER" id="PTHR43685:SF2">
    <property type="entry name" value="GLYCOSYLTRANSFERASE 2-LIKE DOMAIN-CONTAINING PROTEIN"/>
    <property type="match status" value="1"/>
</dbReference>
<name>A0A2N9AH41_METEX</name>
<dbReference type="Gene3D" id="3.90.550.10">
    <property type="entry name" value="Spore Coat Polysaccharide Biosynthesis Protein SpsA, Chain A"/>
    <property type="match status" value="1"/>
</dbReference>
<sequence length="69" mass="7201">MSDTCKASPNLLSVRGGPLVSVIIPVFNGGKWLAEAIDSVLAQTWQNIEVVVVDDGSNDDGATRSVAES</sequence>
<evidence type="ECO:0000313" key="2">
    <source>
        <dbReference type="EMBL" id="SOR26675.1"/>
    </source>
</evidence>
<dbReference type="EMBL" id="LT962688">
    <property type="protein sequence ID" value="SOR26675.1"/>
    <property type="molecule type" value="Genomic_DNA"/>
</dbReference>
<proteinExistence type="predicted"/>